<dbReference type="Gene3D" id="3.30.420.40">
    <property type="match status" value="4"/>
</dbReference>
<proteinExistence type="inferred from homology"/>
<dbReference type="VEuPathDB" id="GiardiaDB:GMRT_10205"/>
<dbReference type="AlphaFoldDB" id="A0A4Z1SUC4"/>
<gene>
    <name evidence="2" type="ORF">GMRT_10205</name>
</gene>
<accession>A0A4Z1SUC4</accession>
<dbReference type="FunFam" id="3.30.420.40:FF:000058">
    <property type="entry name" value="Putative actin-related protein 5"/>
    <property type="match status" value="1"/>
</dbReference>
<evidence type="ECO:0000313" key="2">
    <source>
        <dbReference type="EMBL" id="TNJ29502.1"/>
    </source>
</evidence>
<dbReference type="PROSITE" id="PS00432">
    <property type="entry name" value="ACTINS_2"/>
    <property type="match status" value="1"/>
</dbReference>
<dbReference type="OrthoDB" id="5132116at2759"/>
<reference evidence="2 3" key="1">
    <citation type="submission" date="2019-05" db="EMBL/GenBank/DDBJ databases">
        <title>The compact genome of Giardia muris reveals important steps in the evolution of intestinal protozoan parasites.</title>
        <authorList>
            <person name="Xu F."/>
            <person name="Jimenez-Gonzalez A."/>
            <person name="Einarsson E."/>
            <person name="Astvaldsson A."/>
            <person name="Peirasmaki D."/>
            <person name="Eckmann L."/>
            <person name="Andersson J.O."/>
            <person name="Svard S.G."/>
            <person name="Jerlstrom-Hultqvist J."/>
        </authorList>
    </citation>
    <scope>NUCLEOTIDE SEQUENCE [LARGE SCALE GENOMIC DNA]</scope>
    <source>
        <strain evidence="2 3">Roberts-Thomson</strain>
    </source>
</reference>
<keyword evidence="3" id="KW-1185">Reference proteome</keyword>
<name>A0A4Z1SUC4_GIAMU</name>
<dbReference type="InterPro" id="IPR043129">
    <property type="entry name" value="ATPase_NBD"/>
</dbReference>
<dbReference type="EMBL" id="VDLU01000001">
    <property type="protein sequence ID" value="TNJ29502.1"/>
    <property type="molecule type" value="Genomic_DNA"/>
</dbReference>
<comment type="similarity">
    <text evidence="1">Belongs to the actin family.</text>
</comment>
<dbReference type="Pfam" id="PF00022">
    <property type="entry name" value="Actin"/>
    <property type="match status" value="1"/>
</dbReference>
<evidence type="ECO:0000313" key="3">
    <source>
        <dbReference type="Proteomes" id="UP000315496"/>
    </source>
</evidence>
<dbReference type="Proteomes" id="UP000315496">
    <property type="component" value="Chromosome 1"/>
</dbReference>
<protein>
    <submittedName>
        <fullName evidence="2">Actin related protein</fullName>
    </submittedName>
</protein>
<sequence length="445" mass="49254">MHLPSLMTAPTTSVAVVDVGSYETRAGLSGLDGPTCVIPSFIVRDRQRGYLIPEYYLGAPTPEREVQAIAEGGRIVNTDRFDAFMRHLYNAELNGVHPTAIFLPHYTSRNERDILASTLFEKENIPALYLGDQEAAAAYSFGRVMSLVVDLGYGKSTISPIVDGQCLRKGSRTCSVTGSLLLDILEKEICHKLKQISSNQEMNVATASGAMGPIIVQGSNVQLLTNLQIKQFYNKEQGTYERHLVDMPYHSYLAYHRQRLLTDIAQFCLQVSHRAMDTRLDYRSMNDASRMDIGSTTQYFLPDGNHVGMGFMSTLIPETFFNTQLLHDTFGVTVLDTTSLQMHIQQAILALPDSVQGELAGNLVVTGGVSSVGGLHSRLKAELDAALPSILKVRLHTSTATQASRRFAVWQGGNVLCSLSTFPYFWVSRSEYDEFGVGILERRRL</sequence>
<dbReference type="Gene3D" id="3.90.640.10">
    <property type="entry name" value="Actin, Chain A, domain 4"/>
    <property type="match status" value="2"/>
</dbReference>
<dbReference type="InterPro" id="IPR004001">
    <property type="entry name" value="Actin_CS"/>
</dbReference>
<comment type="caution">
    <text evidence="2">The sequence shown here is derived from an EMBL/GenBank/DDBJ whole genome shotgun (WGS) entry which is preliminary data.</text>
</comment>
<organism evidence="2 3">
    <name type="scientific">Giardia muris</name>
    <dbReference type="NCBI Taxonomy" id="5742"/>
    <lineage>
        <taxon>Eukaryota</taxon>
        <taxon>Metamonada</taxon>
        <taxon>Diplomonadida</taxon>
        <taxon>Hexamitidae</taxon>
        <taxon>Giardiinae</taxon>
        <taxon>Giardia</taxon>
    </lineage>
</organism>
<evidence type="ECO:0000256" key="1">
    <source>
        <dbReference type="RuleBase" id="RU000487"/>
    </source>
</evidence>
<dbReference type="InterPro" id="IPR004000">
    <property type="entry name" value="Actin"/>
</dbReference>
<dbReference type="PANTHER" id="PTHR11937">
    <property type="entry name" value="ACTIN"/>
    <property type="match status" value="1"/>
</dbReference>
<dbReference type="SMART" id="SM00268">
    <property type="entry name" value="ACTIN"/>
    <property type="match status" value="1"/>
</dbReference>
<dbReference type="SUPFAM" id="SSF53067">
    <property type="entry name" value="Actin-like ATPase domain"/>
    <property type="match status" value="2"/>
</dbReference>